<comment type="caution">
    <text evidence="2">The sequence shown here is derived from an EMBL/GenBank/DDBJ whole genome shotgun (WGS) entry which is preliminary data.</text>
</comment>
<evidence type="ECO:0000313" key="2">
    <source>
        <dbReference type="EMBL" id="CAF1536942.1"/>
    </source>
</evidence>
<protein>
    <submittedName>
        <fullName evidence="2">Uncharacterized protein</fullName>
    </submittedName>
</protein>
<name>A0A815W081_9BILA</name>
<reference evidence="2" key="1">
    <citation type="submission" date="2021-02" db="EMBL/GenBank/DDBJ databases">
        <authorList>
            <person name="Nowell W R."/>
        </authorList>
    </citation>
    <scope>NUCLEOTIDE SEQUENCE</scope>
</reference>
<feature type="compositionally biased region" description="Polar residues" evidence="1">
    <location>
        <begin position="1"/>
        <end position="10"/>
    </location>
</feature>
<feature type="non-terminal residue" evidence="2">
    <location>
        <position position="1"/>
    </location>
</feature>
<dbReference type="Proteomes" id="UP000663891">
    <property type="component" value="Unassembled WGS sequence"/>
</dbReference>
<feature type="region of interest" description="Disordered" evidence="1">
    <location>
        <begin position="1"/>
        <end position="42"/>
    </location>
</feature>
<dbReference type="AlphaFoldDB" id="A0A815W081"/>
<sequence>YKQRIQTKLPNQPPEMPPLHDEVFEDQEDKSVSRTRNFTTDE</sequence>
<evidence type="ECO:0000313" key="3">
    <source>
        <dbReference type="Proteomes" id="UP000663891"/>
    </source>
</evidence>
<dbReference type="EMBL" id="CAJNON010005745">
    <property type="protein sequence ID" value="CAF1536942.1"/>
    <property type="molecule type" value="Genomic_DNA"/>
</dbReference>
<accession>A0A815W081</accession>
<proteinExistence type="predicted"/>
<gene>
    <name evidence="2" type="ORF">VCS650_LOCUS43896</name>
</gene>
<evidence type="ECO:0000256" key="1">
    <source>
        <dbReference type="SAM" id="MobiDB-lite"/>
    </source>
</evidence>
<organism evidence="2 3">
    <name type="scientific">Adineta steineri</name>
    <dbReference type="NCBI Taxonomy" id="433720"/>
    <lineage>
        <taxon>Eukaryota</taxon>
        <taxon>Metazoa</taxon>
        <taxon>Spiralia</taxon>
        <taxon>Gnathifera</taxon>
        <taxon>Rotifera</taxon>
        <taxon>Eurotatoria</taxon>
        <taxon>Bdelloidea</taxon>
        <taxon>Adinetida</taxon>
        <taxon>Adinetidae</taxon>
        <taxon>Adineta</taxon>
    </lineage>
</organism>